<dbReference type="EMBL" id="CP073041">
    <property type="protein sequence ID" value="UXE60405.1"/>
    <property type="molecule type" value="Genomic_DNA"/>
</dbReference>
<evidence type="ECO:0000313" key="1">
    <source>
        <dbReference type="EMBL" id="UXE60405.1"/>
    </source>
</evidence>
<protein>
    <submittedName>
        <fullName evidence="1">Uncharacterized protein</fullName>
    </submittedName>
</protein>
<gene>
    <name evidence="1" type="ORF">KA717_33445</name>
</gene>
<dbReference type="AlphaFoldDB" id="A0A977KXV8"/>
<sequence>MQQRLDSLRHEEITLTHLLQEKREEMTSIENCLTYLFNEYNVLQDEVSEGQSQISILNEQTTVMSH</sequence>
<accession>A0A977KXV8</accession>
<dbReference type="Proteomes" id="UP001065613">
    <property type="component" value="Chromosome"/>
</dbReference>
<reference evidence="1" key="1">
    <citation type="submission" date="2021-04" db="EMBL/GenBank/DDBJ databases">
        <title>Genome sequence of Woronichinia naegeliana from Washington state freshwater lake bloom.</title>
        <authorList>
            <person name="Dreher T.W."/>
        </authorList>
    </citation>
    <scope>NUCLEOTIDE SEQUENCE</scope>
    <source>
        <strain evidence="1">WA131</strain>
    </source>
</reference>
<name>A0A977KXV8_9CYAN</name>
<organism evidence="1">
    <name type="scientific">Woronichinia naegeliana WA131</name>
    <dbReference type="NCBI Taxonomy" id="2824559"/>
    <lineage>
        <taxon>Bacteria</taxon>
        <taxon>Bacillati</taxon>
        <taxon>Cyanobacteriota</taxon>
        <taxon>Cyanophyceae</taxon>
        <taxon>Synechococcales</taxon>
        <taxon>Coelosphaeriaceae</taxon>
        <taxon>Woronichinia</taxon>
    </lineage>
</organism>
<dbReference type="KEGG" id="wna:KA717_33445"/>
<proteinExistence type="predicted"/>